<feature type="domain" description="TNase-like" evidence="2">
    <location>
        <begin position="191"/>
        <end position="332"/>
    </location>
</feature>
<dbReference type="AlphaFoldDB" id="A0AAD8N9H2"/>
<dbReference type="GO" id="GO:0005829">
    <property type="term" value="C:cytosol"/>
    <property type="evidence" value="ECO:0007669"/>
    <property type="project" value="TreeGrafter"/>
</dbReference>
<organism evidence="3 4">
    <name type="scientific">Heracleum sosnowskyi</name>
    <dbReference type="NCBI Taxonomy" id="360622"/>
    <lineage>
        <taxon>Eukaryota</taxon>
        <taxon>Viridiplantae</taxon>
        <taxon>Streptophyta</taxon>
        <taxon>Embryophyta</taxon>
        <taxon>Tracheophyta</taxon>
        <taxon>Spermatophyta</taxon>
        <taxon>Magnoliopsida</taxon>
        <taxon>eudicotyledons</taxon>
        <taxon>Gunneridae</taxon>
        <taxon>Pentapetalae</taxon>
        <taxon>asterids</taxon>
        <taxon>campanulids</taxon>
        <taxon>Apiales</taxon>
        <taxon>Apiaceae</taxon>
        <taxon>Apioideae</taxon>
        <taxon>apioid superclade</taxon>
        <taxon>Tordylieae</taxon>
        <taxon>Tordyliinae</taxon>
        <taxon>Heracleum</taxon>
    </lineage>
</organism>
<evidence type="ECO:0000313" key="4">
    <source>
        <dbReference type="Proteomes" id="UP001237642"/>
    </source>
</evidence>
<feature type="region of interest" description="Disordered" evidence="1">
    <location>
        <begin position="495"/>
        <end position="518"/>
    </location>
</feature>
<reference evidence="3" key="2">
    <citation type="submission" date="2023-05" db="EMBL/GenBank/DDBJ databases">
        <authorList>
            <person name="Schelkunov M.I."/>
        </authorList>
    </citation>
    <scope>NUCLEOTIDE SEQUENCE</scope>
    <source>
        <strain evidence="3">Hsosn_3</strain>
        <tissue evidence="3">Leaf</tissue>
    </source>
</reference>
<sequence length="518" mass="58329">MASRFIRDKAMLKGIVKAVPSGDTLVIMEMGNTTSTGIPPERTIILSSLMAPKLARRGEKQTTDEPWAWPSREFLRNLCIGKEVKFQVDYTLPQRRLEFGTVFLGDKNVAFYVVAQGWAKLKTVRNLDKDKGEFSPYLKELKKWEDKAKENGAGCWSKNTAGPVRDLPPSLVGDPNREHEIINLVEEYGGREIKAIVEYVKDGSTLHVYLLPDYHHVRLFVAGVKAPSIRNWIVEPLKTEAEDLGRESKHFTEIHVLHREVRIVLEGVDEHGKLIGSVCYLDGQRKDLATQLVENGLARYVDCGLLLPPDAKRSLKSSELEAKRSQLKMWKSYCPPPTDLRAIEDQYFSGEVVEVVSGDCIVVATTDPDTDSVAKRRVYLSSIRCPGSVNGKAKEVLKKHLLKHQVHVSLEYSRKVMEFGSVHFELQSGSAEDFPLAPPAGYQHHMTNIAELMVAHGLYEVIKHQDFEPTSDHYDELFDAEYHAKAAKVGMHSDKEYGDRPYVSNGQAMHSDKKHVVA</sequence>
<comment type="caution">
    <text evidence="3">The sequence shown here is derived from an EMBL/GenBank/DDBJ whole genome shotgun (WGS) entry which is preliminary data.</text>
</comment>
<dbReference type="GO" id="GO:0004518">
    <property type="term" value="F:nuclease activity"/>
    <property type="evidence" value="ECO:0007669"/>
    <property type="project" value="TreeGrafter"/>
</dbReference>
<dbReference type="GO" id="GO:0003723">
    <property type="term" value="F:RNA binding"/>
    <property type="evidence" value="ECO:0007669"/>
    <property type="project" value="TreeGrafter"/>
</dbReference>
<dbReference type="Gene3D" id="2.40.50.90">
    <property type="match status" value="3"/>
</dbReference>
<dbReference type="SUPFAM" id="SSF50199">
    <property type="entry name" value="Staphylococcal nuclease"/>
    <property type="match status" value="3"/>
</dbReference>
<evidence type="ECO:0000256" key="1">
    <source>
        <dbReference type="SAM" id="MobiDB-lite"/>
    </source>
</evidence>
<dbReference type="FunFam" id="2.40.50.90:FF:000002">
    <property type="entry name" value="Staphylococcal nuclease domain-containing protein"/>
    <property type="match status" value="1"/>
</dbReference>
<dbReference type="Proteomes" id="UP001237642">
    <property type="component" value="Unassembled WGS sequence"/>
</dbReference>
<dbReference type="FunFam" id="2.40.50.90:FF:000018">
    <property type="entry name" value="Ribonuclease"/>
    <property type="match status" value="1"/>
</dbReference>
<dbReference type="PROSITE" id="PS50830">
    <property type="entry name" value="TNASE_3"/>
    <property type="match status" value="2"/>
</dbReference>
<dbReference type="GO" id="GO:0006402">
    <property type="term" value="P:mRNA catabolic process"/>
    <property type="evidence" value="ECO:0007669"/>
    <property type="project" value="TreeGrafter"/>
</dbReference>
<protein>
    <recommendedName>
        <fullName evidence="2">TNase-like domain-containing protein</fullName>
    </recommendedName>
</protein>
<gene>
    <name evidence="3" type="ORF">POM88_000527</name>
</gene>
<name>A0AAD8N9H2_9APIA</name>
<evidence type="ECO:0000313" key="3">
    <source>
        <dbReference type="EMBL" id="KAK1400922.1"/>
    </source>
</evidence>
<proteinExistence type="predicted"/>
<dbReference type="InterPro" id="IPR035437">
    <property type="entry name" value="SNase_OB-fold_sf"/>
</dbReference>
<dbReference type="PANTHER" id="PTHR12302">
    <property type="entry name" value="EBNA2 BINDING PROTEIN P100"/>
    <property type="match status" value="1"/>
</dbReference>
<accession>A0AAD8N9H2</accession>
<dbReference type="EMBL" id="JAUIZM010000001">
    <property type="protein sequence ID" value="KAK1400922.1"/>
    <property type="molecule type" value="Genomic_DNA"/>
</dbReference>
<reference evidence="3" key="1">
    <citation type="submission" date="2023-02" db="EMBL/GenBank/DDBJ databases">
        <title>Genome of toxic invasive species Heracleum sosnowskyi carries increased number of genes despite the absence of recent whole-genome duplications.</title>
        <authorList>
            <person name="Schelkunov M."/>
            <person name="Shtratnikova V."/>
            <person name="Makarenko M."/>
            <person name="Klepikova A."/>
            <person name="Omelchenko D."/>
            <person name="Novikova G."/>
            <person name="Obukhova E."/>
            <person name="Bogdanov V."/>
            <person name="Penin A."/>
            <person name="Logacheva M."/>
        </authorList>
    </citation>
    <scope>NUCLEOTIDE SEQUENCE</scope>
    <source>
        <strain evidence="3">Hsosn_3</strain>
        <tissue evidence="3">Leaf</tissue>
    </source>
</reference>
<evidence type="ECO:0000259" key="2">
    <source>
        <dbReference type="PROSITE" id="PS50830"/>
    </source>
</evidence>
<feature type="domain" description="TNase-like" evidence="2">
    <location>
        <begin position="10"/>
        <end position="158"/>
    </location>
</feature>
<dbReference type="InterPro" id="IPR016071">
    <property type="entry name" value="Staphylococal_nuclease_OB-fold"/>
</dbReference>
<keyword evidence="4" id="KW-1185">Reference proteome</keyword>
<dbReference type="Pfam" id="PF00565">
    <property type="entry name" value="SNase"/>
    <property type="match status" value="2"/>
</dbReference>
<dbReference type="GO" id="GO:0005634">
    <property type="term" value="C:nucleus"/>
    <property type="evidence" value="ECO:0007669"/>
    <property type="project" value="TreeGrafter"/>
</dbReference>
<dbReference type="PANTHER" id="PTHR12302:SF2">
    <property type="entry name" value="STAPHYLOCOCCAL NUCLEASE DOMAIN-CONTAINING PROTEIN 1"/>
    <property type="match status" value="1"/>
</dbReference>
<dbReference type="SMART" id="SM00318">
    <property type="entry name" value="SNc"/>
    <property type="match status" value="3"/>
</dbReference>